<dbReference type="RefSeq" id="WP_160587165.1">
    <property type="nucleotide sequence ID" value="NZ_BMHN01000001.1"/>
</dbReference>
<evidence type="ECO:0000313" key="2">
    <source>
        <dbReference type="EMBL" id="NBG95175.1"/>
    </source>
</evidence>
<name>A0A845Q947_9HYPH</name>
<protein>
    <submittedName>
        <fullName evidence="2">Uncharacterized protein</fullName>
    </submittedName>
</protein>
<keyword evidence="1" id="KW-1133">Transmembrane helix</keyword>
<feature type="transmembrane region" description="Helical" evidence="1">
    <location>
        <begin position="54"/>
        <end position="72"/>
    </location>
</feature>
<sequence>MRPSATPISFSPRAGHGPADWLMHVAGLLVFVSAFGSIFILSGCVAAGLTIAEALAVDGGLFAAGSVLGGGLRLQRAVAERRAVACHRRAGVFARKDVAAVPVRRERPMKKARAIARPSLDVCGGRTILPVA</sequence>
<dbReference type="GeneID" id="300656091"/>
<organism evidence="2 3">
    <name type="scientific">Pyruvatibacter mobilis</name>
    <dbReference type="NCBI Taxonomy" id="1712261"/>
    <lineage>
        <taxon>Bacteria</taxon>
        <taxon>Pseudomonadati</taxon>
        <taxon>Pseudomonadota</taxon>
        <taxon>Alphaproteobacteria</taxon>
        <taxon>Hyphomicrobiales</taxon>
        <taxon>Parvibaculaceae</taxon>
        <taxon>Pyruvatibacter</taxon>
    </lineage>
</organism>
<accession>A0A845Q947</accession>
<keyword evidence="1" id="KW-0472">Membrane</keyword>
<keyword evidence="1" id="KW-0812">Transmembrane</keyword>
<dbReference type="Proteomes" id="UP000470384">
    <property type="component" value="Unassembled WGS sequence"/>
</dbReference>
<keyword evidence="3" id="KW-1185">Reference proteome</keyword>
<proteinExistence type="predicted"/>
<gene>
    <name evidence="2" type="ORF">GTQ45_05465</name>
</gene>
<comment type="caution">
    <text evidence="2">The sequence shown here is derived from an EMBL/GenBank/DDBJ whole genome shotgun (WGS) entry which is preliminary data.</text>
</comment>
<reference evidence="2 3" key="1">
    <citation type="journal article" date="2016" name="Int. J. Syst. Evol. Microbiol.">
        <title>Pyruvatibacter mobilis gen. nov., sp. nov., a marine bacterium from the culture broth of Picochlorum sp. 122.</title>
        <authorList>
            <person name="Wang G."/>
            <person name="Tang M."/>
            <person name="Wu H."/>
            <person name="Dai S."/>
            <person name="Li T."/>
            <person name="Chen C."/>
            <person name="He H."/>
            <person name="Fan J."/>
            <person name="Xiang W."/>
            <person name="Li X."/>
        </authorList>
    </citation>
    <scope>NUCLEOTIDE SEQUENCE [LARGE SCALE GENOMIC DNA]</scope>
    <source>
        <strain evidence="2 3">GYP-11</strain>
    </source>
</reference>
<dbReference type="EMBL" id="WXYQ01000004">
    <property type="protein sequence ID" value="NBG95175.1"/>
    <property type="molecule type" value="Genomic_DNA"/>
</dbReference>
<feature type="transmembrane region" description="Helical" evidence="1">
    <location>
        <begin position="21"/>
        <end position="48"/>
    </location>
</feature>
<dbReference type="AlphaFoldDB" id="A0A845Q947"/>
<evidence type="ECO:0000313" key="3">
    <source>
        <dbReference type="Proteomes" id="UP000470384"/>
    </source>
</evidence>
<evidence type="ECO:0000256" key="1">
    <source>
        <dbReference type="SAM" id="Phobius"/>
    </source>
</evidence>